<dbReference type="STRING" id="1172190.M947_10065"/>
<evidence type="ECO:0000313" key="8">
    <source>
        <dbReference type="EMBL" id="EQB35617.1"/>
    </source>
</evidence>
<dbReference type="EC" id="1.1.1.133" evidence="3 6"/>
<evidence type="ECO:0000313" key="9">
    <source>
        <dbReference type="Proteomes" id="UP000015520"/>
    </source>
</evidence>
<evidence type="ECO:0000259" key="7">
    <source>
        <dbReference type="Pfam" id="PF04321"/>
    </source>
</evidence>
<comment type="caution">
    <text evidence="8">The sequence shown here is derived from an EMBL/GenBank/DDBJ whole genome shotgun (WGS) entry which is preliminary data.</text>
</comment>
<feature type="domain" description="RmlD-like substrate binding" evidence="7">
    <location>
        <begin position="3"/>
        <end position="307"/>
    </location>
</feature>
<evidence type="ECO:0000256" key="6">
    <source>
        <dbReference type="RuleBase" id="RU364082"/>
    </source>
</evidence>
<dbReference type="eggNOG" id="COG1091">
    <property type="taxonomic scope" value="Bacteria"/>
</dbReference>
<dbReference type="GO" id="GO:0008831">
    <property type="term" value="F:dTDP-4-dehydrorhamnose reductase activity"/>
    <property type="evidence" value="ECO:0007669"/>
    <property type="project" value="UniProtKB-EC"/>
</dbReference>
<dbReference type="UniPathway" id="UPA00124"/>
<name>T0JFH7_9BACT</name>
<dbReference type="RefSeq" id="WP_021288257.1">
    <property type="nucleotide sequence ID" value="NZ_AUPZ01000013.1"/>
</dbReference>
<dbReference type="Gene3D" id="3.90.25.10">
    <property type="entry name" value="UDP-galactose 4-epimerase, domain 1"/>
    <property type="match status" value="1"/>
</dbReference>
<dbReference type="CDD" id="cd05254">
    <property type="entry name" value="dTDP_HR_like_SDR_e"/>
    <property type="match status" value="1"/>
</dbReference>
<keyword evidence="6" id="KW-0521">NADP</keyword>
<reference evidence="8 9" key="1">
    <citation type="submission" date="2013-07" db="EMBL/GenBank/DDBJ databases">
        <title>Sulfurimonas hongkongensis AST-10 Genome Sequencing.</title>
        <authorList>
            <person name="Cai L."/>
            <person name="Zhang T."/>
        </authorList>
    </citation>
    <scope>NUCLEOTIDE SEQUENCE [LARGE SCALE GENOMIC DNA]</scope>
    <source>
        <strain evidence="8 9">AST-10</strain>
    </source>
</reference>
<evidence type="ECO:0000256" key="2">
    <source>
        <dbReference type="ARBA" id="ARBA00010944"/>
    </source>
</evidence>
<evidence type="ECO:0000256" key="4">
    <source>
        <dbReference type="ARBA" id="ARBA00017099"/>
    </source>
</evidence>
<comment type="function">
    <text evidence="6">Catalyzes the reduction of dTDP-6-deoxy-L-lyxo-4-hexulose to yield dTDP-L-rhamnose.</text>
</comment>
<evidence type="ECO:0000256" key="1">
    <source>
        <dbReference type="ARBA" id="ARBA00004781"/>
    </source>
</evidence>
<evidence type="ECO:0000256" key="5">
    <source>
        <dbReference type="ARBA" id="ARBA00048200"/>
    </source>
</evidence>
<dbReference type="PANTHER" id="PTHR10491">
    <property type="entry name" value="DTDP-4-DEHYDRORHAMNOSE REDUCTASE"/>
    <property type="match status" value="1"/>
</dbReference>
<dbReference type="GO" id="GO:0005829">
    <property type="term" value="C:cytosol"/>
    <property type="evidence" value="ECO:0007669"/>
    <property type="project" value="TreeGrafter"/>
</dbReference>
<gene>
    <name evidence="8" type="ORF">M947_10065</name>
</gene>
<dbReference type="Pfam" id="PF04321">
    <property type="entry name" value="RmlD_sub_bind"/>
    <property type="match status" value="1"/>
</dbReference>
<organism evidence="8 9">
    <name type="scientific">Sulfurimonas hongkongensis</name>
    <dbReference type="NCBI Taxonomy" id="1172190"/>
    <lineage>
        <taxon>Bacteria</taxon>
        <taxon>Pseudomonadati</taxon>
        <taxon>Campylobacterota</taxon>
        <taxon>Epsilonproteobacteria</taxon>
        <taxon>Campylobacterales</taxon>
        <taxon>Sulfurimonadaceae</taxon>
        <taxon>Sulfurimonas</taxon>
    </lineage>
</organism>
<evidence type="ECO:0000256" key="3">
    <source>
        <dbReference type="ARBA" id="ARBA00012929"/>
    </source>
</evidence>
<dbReference type="InterPro" id="IPR029903">
    <property type="entry name" value="RmlD-like-bd"/>
</dbReference>
<dbReference type="EMBL" id="AUPZ01000013">
    <property type="protein sequence ID" value="EQB35617.1"/>
    <property type="molecule type" value="Genomic_DNA"/>
</dbReference>
<dbReference type="OrthoDB" id="9803892at2"/>
<dbReference type="Gene3D" id="3.40.50.720">
    <property type="entry name" value="NAD(P)-binding Rossmann-like Domain"/>
    <property type="match status" value="1"/>
</dbReference>
<dbReference type="Proteomes" id="UP000015520">
    <property type="component" value="Unassembled WGS sequence"/>
</dbReference>
<dbReference type="InterPro" id="IPR036291">
    <property type="entry name" value="NAD(P)-bd_dom_sf"/>
</dbReference>
<dbReference type="GO" id="GO:0019305">
    <property type="term" value="P:dTDP-rhamnose biosynthetic process"/>
    <property type="evidence" value="ECO:0007669"/>
    <property type="project" value="UniProtKB-UniPathway"/>
</dbReference>
<dbReference type="NCBIfam" id="TIGR01214">
    <property type="entry name" value="rmlD"/>
    <property type="match status" value="1"/>
</dbReference>
<protein>
    <recommendedName>
        <fullName evidence="4 6">dTDP-4-dehydrorhamnose reductase</fullName>
        <ecNumber evidence="3 6">1.1.1.133</ecNumber>
    </recommendedName>
</protein>
<proteinExistence type="inferred from homology"/>
<dbReference type="AlphaFoldDB" id="T0JFH7"/>
<dbReference type="PANTHER" id="PTHR10491:SF4">
    <property type="entry name" value="METHIONINE ADENOSYLTRANSFERASE 2 SUBUNIT BETA"/>
    <property type="match status" value="1"/>
</dbReference>
<comment type="pathway">
    <text evidence="1 6">Carbohydrate biosynthesis; dTDP-L-rhamnose biosynthesis.</text>
</comment>
<comment type="similarity">
    <text evidence="2 6">Belongs to the dTDP-4-dehydrorhamnose reductase family.</text>
</comment>
<keyword evidence="6" id="KW-0560">Oxidoreductase</keyword>
<accession>T0JFH7</accession>
<sequence length="312" mass="35371">MLNILVTGSNGQLGSEIRELINEIPSQAENDGELTSFCAPTRNLAENNEHYFFFTDKTTLDISDKEAVNKFIDMNKINIIINCAAYTAVDKAQTDEKNADAINHQAVKNLAQISKEKSIKLIHISTDYVFDGTNHKPYKEDNATAPKSIYGKTKLAGEKALQAINPKNSIIIRTSWVYSSFGANFVKTMLSLAKNRDELSVVYDQVGTPTYARDLAKTILEIVPKVKNENVEIYHYSNEGVLSWYDFAKEIMKMTKRECTIHPIESFKYPTPAPRPHFSILNKSKIKKDFDINIPFYKDSLDECLKVLGERR</sequence>
<comment type="catalytic activity">
    <reaction evidence="5">
        <text>dTDP-beta-L-rhamnose + NADP(+) = dTDP-4-dehydro-beta-L-rhamnose + NADPH + H(+)</text>
        <dbReference type="Rhea" id="RHEA:21796"/>
        <dbReference type="ChEBI" id="CHEBI:15378"/>
        <dbReference type="ChEBI" id="CHEBI:57510"/>
        <dbReference type="ChEBI" id="CHEBI:57783"/>
        <dbReference type="ChEBI" id="CHEBI:58349"/>
        <dbReference type="ChEBI" id="CHEBI:62830"/>
        <dbReference type="EC" id="1.1.1.133"/>
    </reaction>
</comment>
<dbReference type="PATRIC" id="fig|1172190.3.peg.1947"/>
<keyword evidence="9" id="KW-1185">Reference proteome</keyword>
<dbReference type="SUPFAM" id="SSF51735">
    <property type="entry name" value="NAD(P)-binding Rossmann-fold domains"/>
    <property type="match status" value="1"/>
</dbReference>
<dbReference type="InterPro" id="IPR005913">
    <property type="entry name" value="dTDP_dehydrorham_reduct"/>
</dbReference>